<dbReference type="EMBL" id="CP113864">
    <property type="protein sequence ID" value="WAM31400.1"/>
    <property type="molecule type" value="Genomic_DNA"/>
</dbReference>
<dbReference type="Proteomes" id="UP001164745">
    <property type="component" value="Chromosome"/>
</dbReference>
<accession>A0ABY7BG05</accession>
<proteinExistence type="predicted"/>
<name>A0ABY7BG05_9FIRM</name>
<reference evidence="1" key="1">
    <citation type="submission" date="2022-12" db="EMBL/GenBank/DDBJ databases">
        <authorList>
            <person name="Bing R.G."/>
            <person name="Willard D.J."/>
            <person name="Manesh M.J.H."/>
            <person name="Laemthong T."/>
            <person name="Crosby J.R."/>
            <person name="Kelly R.M."/>
        </authorList>
    </citation>
    <scope>NUCLEOTIDE SEQUENCE</scope>
    <source>
        <strain evidence="1">DSM 8991</strain>
    </source>
</reference>
<sequence length="65" mass="7594">MKVKIELIENIPVTFYAPELKKELDEWAETAEICLDDELMNRLKEAENEFKTGGSVRWEHPTNSI</sequence>
<dbReference type="RefSeq" id="WP_045166167.1">
    <property type="nucleotide sequence ID" value="NZ_CP113864.1"/>
</dbReference>
<keyword evidence="2" id="KW-1185">Reference proteome</keyword>
<evidence type="ECO:0000313" key="2">
    <source>
        <dbReference type="Proteomes" id="UP001164745"/>
    </source>
</evidence>
<protein>
    <submittedName>
        <fullName evidence="1">Uncharacterized protein</fullName>
    </submittedName>
</protein>
<gene>
    <name evidence="1" type="ORF">OTJ99_002265</name>
</gene>
<evidence type="ECO:0000313" key="1">
    <source>
        <dbReference type="EMBL" id="WAM31400.1"/>
    </source>
</evidence>
<organism evidence="1 2">
    <name type="scientific">Caldicellulosiruptor naganoensis</name>
    <dbReference type="NCBI Taxonomy" id="29324"/>
    <lineage>
        <taxon>Bacteria</taxon>
        <taxon>Bacillati</taxon>
        <taxon>Bacillota</taxon>
        <taxon>Bacillota incertae sedis</taxon>
        <taxon>Caldicellulosiruptorales</taxon>
        <taxon>Caldicellulosiruptoraceae</taxon>
        <taxon>Caldicellulosiruptor</taxon>
    </lineage>
</organism>